<reference evidence="3" key="2">
    <citation type="submission" date="2021-04" db="EMBL/GenBank/DDBJ databases">
        <authorList>
            <person name="Gilroy R."/>
        </authorList>
    </citation>
    <scope>NUCLEOTIDE SEQUENCE</scope>
    <source>
        <strain evidence="3">ChiGjej6B6-14162</strain>
    </source>
</reference>
<dbReference type="AlphaFoldDB" id="A0A9D2BG81"/>
<comment type="caution">
    <text evidence="3">The sequence shown here is derived from an EMBL/GenBank/DDBJ whole genome shotgun (WGS) entry which is preliminary data.</text>
</comment>
<dbReference type="InterPro" id="IPR010992">
    <property type="entry name" value="IHF-like_DNA-bd_dom_sf"/>
</dbReference>
<dbReference type="Pfam" id="PF18291">
    <property type="entry name" value="HU-HIG"/>
    <property type="match status" value="1"/>
</dbReference>
<dbReference type="Proteomes" id="UP000886740">
    <property type="component" value="Unassembled WGS sequence"/>
</dbReference>
<evidence type="ECO:0000313" key="4">
    <source>
        <dbReference type="Proteomes" id="UP000886740"/>
    </source>
</evidence>
<protein>
    <recommendedName>
        <fullName evidence="2">HU domain-containing protein</fullName>
    </recommendedName>
</protein>
<name>A0A9D2BG81_9BACT</name>
<evidence type="ECO:0000259" key="2">
    <source>
        <dbReference type="Pfam" id="PF18291"/>
    </source>
</evidence>
<organism evidence="3 4">
    <name type="scientific">Candidatus Parabacteroides intestinipullorum</name>
    <dbReference type="NCBI Taxonomy" id="2838723"/>
    <lineage>
        <taxon>Bacteria</taxon>
        <taxon>Pseudomonadati</taxon>
        <taxon>Bacteroidota</taxon>
        <taxon>Bacteroidia</taxon>
        <taxon>Bacteroidales</taxon>
        <taxon>Tannerellaceae</taxon>
        <taxon>Parabacteroides</taxon>
    </lineage>
</organism>
<dbReference type="SUPFAM" id="SSF47729">
    <property type="entry name" value="IHF-like DNA-binding proteins"/>
    <property type="match status" value="1"/>
</dbReference>
<feature type="domain" description="HU" evidence="2">
    <location>
        <begin position="1"/>
        <end position="124"/>
    </location>
</feature>
<dbReference type="GO" id="GO:0003677">
    <property type="term" value="F:DNA binding"/>
    <property type="evidence" value="ECO:0007669"/>
    <property type="project" value="UniProtKB-KW"/>
</dbReference>
<gene>
    <name evidence="3" type="ORF">H9977_08440</name>
</gene>
<evidence type="ECO:0000256" key="1">
    <source>
        <dbReference type="ARBA" id="ARBA00023125"/>
    </source>
</evidence>
<feature type="non-terminal residue" evidence="3">
    <location>
        <position position="162"/>
    </location>
</feature>
<keyword evidence="1" id="KW-0238">DNA-binding</keyword>
<dbReference type="EMBL" id="DXEL01000058">
    <property type="protein sequence ID" value="HIX75041.1"/>
    <property type="molecule type" value="Genomic_DNA"/>
</dbReference>
<proteinExistence type="predicted"/>
<reference evidence="3" key="1">
    <citation type="journal article" date="2021" name="PeerJ">
        <title>Extensive microbial diversity within the chicken gut microbiome revealed by metagenomics and culture.</title>
        <authorList>
            <person name="Gilroy R."/>
            <person name="Ravi A."/>
            <person name="Getino M."/>
            <person name="Pursley I."/>
            <person name="Horton D.L."/>
            <person name="Alikhan N.F."/>
            <person name="Baker D."/>
            <person name="Gharbi K."/>
            <person name="Hall N."/>
            <person name="Watson M."/>
            <person name="Adriaenssens E.M."/>
            <person name="Foster-Nyarko E."/>
            <person name="Jarju S."/>
            <person name="Secka A."/>
            <person name="Antonio M."/>
            <person name="Oren A."/>
            <person name="Chaudhuri R.R."/>
            <person name="La Ragione R."/>
            <person name="Hildebrand F."/>
            <person name="Pallen M.J."/>
        </authorList>
    </citation>
    <scope>NUCLEOTIDE SEQUENCE</scope>
    <source>
        <strain evidence="3">ChiGjej6B6-14162</strain>
    </source>
</reference>
<evidence type="ECO:0000313" key="3">
    <source>
        <dbReference type="EMBL" id="HIX75041.1"/>
    </source>
</evidence>
<dbReference type="InterPro" id="IPR041607">
    <property type="entry name" value="HU-HIG"/>
</dbReference>
<sequence length="162" mass="17750">MGTPYKLLKRKNPQDREAAAKWYAVPKTGGPADENVMSRLATEDTTMADFELEGASKLISKWIYNQIMNGKRAKIPGLGTFRITFGSQGVDDIRDFHTGLIRNIKINFIPDSNLRSNVLRDITFEDAGVEEDDVYYGSLANYKKVKGLDGSGTEGGGTPGGV</sequence>
<accession>A0A9D2BG81</accession>